<protein>
    <submittedName>
        <fullName evidence="1">Uncharacterized protein</fullName>
    </submittedName>
</protein>
<gene>
    <name evidence="1" type="ORF">OE749_10840</name>
</gene>
<dbReference type="RefSeq" id="WP_263712476.1">
    <property type="nucleotide sequence ID" value="NZ_JAOWKX010000005.1"/>
</dbReference>
<sequence>MKKFALFIIVLSVLAILFYHHDENENVTQTKTQPSISYIDILHNPEFKHGIMQAVSAKDDALLKSLQAKALEIAEAANLSEQEISLFAGTKGEGFIRFHGSRFLFWQNVEQRYRNLTDIEDLKTQYPQAQDLFSKADALLEKRNDLLSQMVEEYRIAGIENPEDAARHNWLAVHTNQI</sequence>
<name>A0ABT3AA81_9ALTE</name>
<organism evidence="1 2">
    <name type="scientific">Fluctibacter corallii</name>
    <dbReference type="NCBI Taxonomy" id="2984329"/>
    <lineage>
        <taxon>Bacteria</taxon>
        <taxon>Pseudomonadati</taxon>
        <taxon>Pseudomonadota</taxon>
        <taxon>Gammaproteobacteria</taxon>
        <taxon>Alteromonadales</taxon>
        <taxon>Alteromonadaceae</taxon>
        <taxon>Fluctibacter</taxon>
    </lineage>
</organism>
<proteinExistence type="predicted"/>
<comment type="caution">
    <text evidence="1">The sequence shown here is derived from an EMBL/GenBank/DDBJ whole genome shotgun (WGS) entry which is preliminary data.</text>
</comment>
<evidence type="ECO:0000313" key="2">
    <source>
        <dbReference type="Proteomes" id="UP001652504"/>
    </source>
</evidence>
<accession>A0ABT3AA81</accession>
<reference evidence="1 2" key="1">
    <citation type="submission" date="2022-10" db="EMBL/GenBank/DDBJ databases">
        <title>Aestuariibacter sp. AA17 isolated from Montipora capitata coral fragment.</title>
        <authorList>
            <person name="Emsley S.A."/>
            <person name="Pfannmuller K.M."/>
            <person name="Loughran R.M."/>
            <person name="Shlafstein M."/>
            <person name="Papke E."/>
            <person name="Saw J.H."/>
            <person name="Ushijima B."/>
            <person name="Videau P."/>
        </authorList>
    </citation>
    <scope>NUCLEOTIDE SEQUENCE [LARGE SCALE GENOMIC DNA]</scope>
    <source>
        <strain evidence="1 2">AA17</strain>
    </source>
</reference>
<dbReference type="Proteomes" id="UP001652504">
    <property type="component" value="Unassembled WGS sequence"/>
</dbReference>
<dbReference type="EMBL" id="JAOWKX010000005">
    <property type="protein sequence ID" value="MCV2885187.1"/>
    <property type="molecule type" value="Genomic_DNA"/>
</dbReference>
<evidence type="ECO:0000313" key="1">
    <source>
        <dbReference type="EMBL" id="MCV2885187.1"/>
    </source>
</evidence>
<keyword evidence="2" id="KW-1185">Reference proteome</keyword>